<proteinExistence type="inferred from homology"/>
<dbReference type="SUPFAM" id="SSF47729">
    <property type="entry name" value="IHF-like DNA-binding proteins"/>
    <property type="match status" value="1"/>
</dbReference>
<comment type="caution">
    <text evidence="3">The sequence shown here is derived from an EMBL/GenBank/DDBJ whole genome shotgun (WGS) entry which is preliminary data.</text>
</comment>
<evidence type="ECO:0000313" key="4">
    <source>
        <dbReference type="Proteomes" id="UP000755654"/>
    </source>
</evidence>
<comment type="similarity">
    <text evidence="1">Belongs to the bacterial histone-like protein family.</text>
</comment>
<dbReference type="Proteomes" id="UP000755654">
    <property type="component" value="Unassembled WGS sequence"/>
</dbReference>
<keyword evidence="2" id="KW-0238">DNA-binding</keyword>
<dbReference type="InterPro" id="IPR000119">
    <property type="entry name" value="Hist_DNA-bd"/>
</dbReference>
<dbReference type="Gene3D" id="4.10.520.10">
    <property type="entry name" value="IHF-like DNA-binding proteins"/>
    <property type="match status" value="1"/>
</dbReference>
<reference evidence="3 4" key="1">
    <citation type="journal article" date="2021" name="ISME J.">
        <title>Genomic evolution of the class Acidithiobacillia: deep-branching Proteobacteria living in extreme acidic conditions.</title>
        <authorList>
            <person name="Moya-Beltran A."/>
            <person name="Beard S."/>
            <person name="Rojas-Villalobos C."/>
            <person name="Issotta F."/>
            <person name="Gallardo Y."/>
            <person name="Ulloa R."/>
            <person name="Giaveno A."/>
            <person name="Degli Esposti M."/>
            <person name="Johnson D.B."/>
            <person name="Quatrini R."/>
        </authorList>
    </citation>
    <scope>NUCLEOTIDE SEQUENCE [LARGE SCALE GENOMIC DNA]</scope>
    <source>
        <strain evidence="3 4">RW2</strain>
    </source>
</reference>
<dbReference type="InterPro" id="IPR010992">
    <property type="entry name" value="IHF-like_DNA-bd_dom_sf"/>
</dbReference>
<name>A0ABS5ZUU3_9PROT</name>
<accession>A0ABS5ZUU3</accession>
<gene>
    <name evidence="3" type="ORF">HAP95_01215</name>
</gene>
<dbReference type="Pfam" id="PF00216">
    <property type="entry name" value="Bac_DNA_binding"/>
    <property type="match status" value="1"/>
</dbReference>
<evidence type="ECO:0000313" key="3">
    <source>
        <dbReference type="EMBL" id="MBU2758840.1"/>
    </source>
</evidence>
<protein>
    <submittedName>
        <fullName evidence="3">Uncharacterized protein</fullName>
    </submittedName>
</protein>
<keyword evidence="4" id="KW-1185">Reference proteome</keyword>
<sequence>MIGQRRNIHHAQTGIGKESKRLVESFFNTRPNPKTGEMVPITARRVVTYRASHLLKEACLVVG</sequence>
<organism evidence="3 4">
    <name type="scientific">Acidithiobacillus sulfurivorans</name>
    <dbReference type="NCBI Taxonomy" id="1958756"/>
    <lineage>
        <taxon>Bacteria</taxon>
        <taxon>Pseudomonadati</taxon>
        <taxon>Pseudomonadota</taxon>
        <taxon>Acidithiobacillia</taxon>
        <taxon>Acidithiobacillales</taxon>
        <taxon>Acidithiobacillaceae</taxon>
        <taxon>Acidithiobacillus</taxon>
    </lineage>
</organism>
<dbReference type="EMBL" id="JAAOMP010000023">
    <property type="protein sequence ID" value="MBU2758840.1"/>
    <property type="molecule type" value="Genomic_DNA"/>
</dbReference>
<dbReference type="RefSeq" id="WP_153940786.1">
    <property type="nucleotide sequence ID" value="NZ_JAAOMP010000023.1"/>
</dbReference>
<evidence type="ECO:0000256" key="2">
    <source>
        <dbReference type="ARBA" id="ARBA00023125"/>
    </source>
</evidence>
<evidence type="ECO:0000256" key="1">
    <source>
        <dbReference type="ARBA" id="ARBA00010529"/>
    </source>
</evidence>